<keyword evidence="2" id="KW-1185">Reference proteome</keyword>
<dbReference type="OrthoDB" id="1462188at2"/>
<reference evidence="1 2" key="1">
    <citation type="submission" date="2017-06" db="EMBL/GenBank/DDBJ databases">
        <title>Genome sequencing of cyanobaciteial culture collection at National Institute for Environmental Studies (NIES).</title>
        <authorList>
            <person name="Hirose Y."/>
            <person name="Shimura Y."/>
            <person name="Fujisawa T."/>
            <person name="Nakamura Y."/>
            <person name="Kawachi M."/>
        </authorList>
    </citation>
    <scope>NUCLEOTIDE SEQUENCE [LARGE SCALE GENOMIC DNA]</scope>
    <source>
        <strain evidence="1 2">NIES-267</strain>
    </source>
</reference>
<accession>A0A1Z4LW51</accession>
<evidence type="ECO:0000313" key="1">
    <source>
        <dbReference type="EMBL" id="BAY85452.1"/>
    </source>
</evidence>
<sequence>MDLSNSLKVCCSIPIYKVQIMQIKEQFSVETSADKVWEVLGHNFDSVADWASGVYVSQGNTSDRVLLNAPYSGRVCETVIGRFDETITRYDEGEKVVSYMAKGDKMPFFVKQLSNSWTVTSLSDDKCQVEMCMEASLLPVFNIIMAPMMRMQFSGVVKKTIEELKYFAEKGVAHPRKVEAQQKYQLKAT</sequence>
<protein>
    <recommendedName>
        <fullName evidence="3">SRPBCC family protein</fullName>
    </recommendedName>
</protein>
<dbReference type="InterPro" id="IPR019587">
    <property type="entry name" value="Polyketide_cyclase/dehydratase"/>
</dbReference>
<name>A0A1Z4LW51_9CYAN</name>
<dbReference type="AlphaFoldDB" id="A0A1Z4LW51"/>
<dbReference type="EMBL" id="AP018227">
    <property type="protein sequence ID" value="BAY85452.1"/>
    <property type="molecule type" value="Genomic_DNA"/>
</dbReference>
<evidence type="ECO:0000313" key="2">
    <source>
        <dbReference type="Proteomes" id="UP000218418"/>
    </source>
</evidence>
<dbReference type="CDD" id="cd07821">
    <property type="entry name" value="PYR_PYL_RCAR_like"/>
    <property type="match status" value="1"/>
</dbReference>
<dbReference type="InterPro" id="IPR023393">
    <property type="entry name" value="START-like_dom_sf"/>
</dbReference>
<dbReference type="Gene3D" id="3.30.530.20">
    <property type="match status" value="1"/>
</dbReference>
<dbReference type="Pfam" id="PF10604">
    <property type="entry name" value="Polyketide_cyc2"/>
    <property type="match status" value="1"/>
</dbReference>
<organism evidence="1 2">
    <name type="scientific">Calothrix parasitica NIES-267</name>
    <dbReference type="NCBI Taxonomy" id="1973488"/>
    <lineage>
        <taxon>Bacteria</taxon>
        <taxon>Bacillati</taxon>
        <taxon>Cyanobacteriota</taxon>
        <taxon>Cyanophyceae</taxon>
        <taxon>Nostocales</taxon>
        <taxon>Calotrichaceae</taxon>
        <taxon>Calothrix</taxon>
    </lineage>
</organism>
<dbReference type="Proteomes" id="UP000218418">
    <property type="component" value="Chromosome"/>
</dbReference>
<proteinExistence type="predicted"/>
<dbReference type="SUPFAM" id="SSF55961">
    <property type="entry name" value="Bet v1-like"/>
    <property type="match status" value="1"/>
</dbReference>
<evidence type="ECO:0008006" key="3">
    <source>
        <dbReference type="Google" id="ProtNLM"/>
    </source>
</evidence>
<gene>
    <name evidence="1" type="ORF">NIES267_49520</name>
</gene>